<sequence>MSSASFSASAANRNFWDDDADSYHADHPEYLSSFYWCPEMLHEAEAQLLGDVSSATVLELGCGSAPCTQWLQGRARFATGFDLSPGMLSHAETGLPLVQADALALPYRDKVFDIAFSAFGALPFVADLDQALYEVHRVLRPRGRFVFSVPHPMRWVFPDDPQDLTAQLSYFERAYLEQDANGELTYAEFHRTMGDWVRALQVRGSFEIYNLIEPEWPEGLDITWGQWSPERGAIFPGTAIFVCEAR</sequence>
<dbReference type="CDD" id="cd02440">
    <property type="entry name" value="AdoMet_MTases"/>
    <property type="match status" value="1"/>
</dbReference>
<gene>
    <name evidence="2" type="ORF">FME68_06135</name>
</gene>
<dbReference type="GO" id="GO:0032259">
    <property type="term" value="P:methylation"/>
    <property type="evidence" value="ECO:0007669"/>
    <property type="project" value="UniProtKB-KW"/>
</dbReference>
<dbReference type="AlphaFoldDB" id="A0A2N6TIM4"/>
<evidence type="ECO:0000259" key="1">
    <source>
        <dbReference type="Pfam" id="PF08241"/>
    </source>
</evidence>
<dbReference type="SUPFAM" id="SSF53335">
    <property type="entry name" value="S-adenosyl-L-methionine-dependent methyltransferases"/>
    <property type="match status" value="1"/>
</dbReference>
<organism evidence="2 3">
    <name type="scientific">Corynebacterium aurimucosum</name>
    <dbReference type="NCBI Taxonomy" id="169292"/>
    <lineage>
        <taxon>Bacteria</taxon>
        <taxon>Bacillati</taxon>
        <taxon>Actinomycetota</taxon>
        <taxon>Actinomycetes</taxon>
        <taxon>Mycobacteriales</taxon>
        <taxon>Corynebacteriaceae</taxon>
        <taxon>Corynebacterium</taxon>
    </lineage>
</organism>
<dbReference type="Proteomes" id="UP000432568">
    <property type="component" value="Unassembled WGS sequence"/>
</dbReference>
<dbReference type="PANTHER" id="PTHR42912">
    <property type="entry name" value="METHYLTRANSFERASE"/>
    <property type="match status" value="1"/>
</dbReference>
<dbReference type="PANTHER" id="PTHR42912:SF93">
    <property type="entry name" value="N6-ADENOSINE-METHYLTRANSFERASE TMT1A"/>
    <property type="match status" value="1"/>
</dbReference>
<dbReference type="GO" id="GO:0008757">
    <property type="term" value="F:S-adenosylmethionine-dependent methyltransferase activity"/>
    <property type="evidence" value="ECO:0007669"/>
    <property type="project" value="InterPro"/>
</dbReference>
<dbReference type="EMBL" id="VIOG01000005">
    <property type="protein sequence ID" value="MTD91456.1"/>
    <property type="molecule type" value="Genomic_DNA"/>
</dbReference>
<dbReference type="InterPro" id="IPR029063">
    <property type="entry name" value="SAM-dependent_MTases_sf"/>
</dbReference>
<dbReference type="InterPro" id="IPR013216">
    <property type="entry name" value="Methyltransf_11"/>
</dbReference>
<keyword evidence="2" id="KW-0808">Transferase</keyword>
<evidence type="ECO:0000313" key="3">
    <source>
        <dbReference type="Proteomes" id="UP000432568"/>
    </source>
</evidence>
<dbReference type="Pfam" id="PF08241">
    <property type="entry name" value="Methyltransf_11"/>
    <property type="match status" value="1"/>
</dbReference>
<comment type="caution">
    <text evidence="2">The sequence shown here is derived from an EMBL/GenBank/DDBJ whole genome shotgun (WGS) entry which is preliminary data.</text>
</comment>
<protein>
    <submittedName>
        <fullName evidence="2">Class I SAM-dependent methyltransferase</fullName>
    </submittedName>
</protein>
<name>A0A2N6TIM4_9CORY</name>
<feature type="domain" description="Methyltransferase type 11" evidence="1">
    <location>
        <begin position="58"/>
        <end position="147"/>
    </location>
</feature>
<accession>A0A2N6TIM4</accession>
<reference evidence="2 3" key="1">
    <citation type="submission" date="2019-07" db="EMBL/GenBank/DDBJ databases">
        <title>Draft genome of C. aurimucosum strain 332.</title>
        <authorList>
            <person name="Pacheco L.G.C."/>
            <person name="Aguiar E.R.G.R."/>
            <person name="Barberis C.M."/>
            <person name="Almuzara M.N."/>
            <person name="Traglia G.M."/>
            <person name="Santos C.S."/>
            <person name="Vay C.A."/>
            <person name="Rocha D.J.P.G."/>
        </authorList>
    </citation>
    <scope>NUCLEOTIDE SEQUENCE [LARGE SCALE GENOMIC DNA]</scope>
    <source>
        <strain evidence="2 3">332</strain>
    </source>
</reference>
<dbReference type="Gene3D" id="3.40.50.150">
    <property type="entry name" value="Vaccinia Virus protein VP39"/>
    <property type="match status" value="1"/>
</dbReference>
<evidence type="ECO:0000313" key="2">
    <source>
        <dbReference type="EMBL" id="MTD91456.1"/>
    </source>
</evidence>
<proteinExistence type="predicted"/>
<dbReference type="RefSeq" id="WP_070516962.1">
    <property type="nucleotide sequence ID" value="NZ_PNHI01000012.1"/>
</dbReference>
<keyword evidence="2" id="KW-0489">Methyltransferase</keyword>
<dbReference type="InterPro" id="IPR050508">
    <property type="entry name" value="Methyltransf_Superfamily"/>
</dbReference>